<dbReference type="CDD" id="cd00063">
    <property type="entry name" value="FN3"/>
    <property type="match status" value="2"/>
</dbReference>
<comment type="caution">
    <text evidence="7">The sequence shown here is derived from an EMBL/GenBank/DDBJ whole genome shotgun (WGS) entry which is preliminary data.</text>
</comment>
<dbReference type="InterPro" id="IPR036116">
    <property type="entry name" value="FN3_sf"/>
</dbReference>
<dbReference type="InterPro" id="IPR008979">
    <property type="entry name" value="Galactose-bd-like_sf"/>
</dbReference>
<evidence type="ECO:0000256" key="1">
    <source>
        <dbReference type="ARBA" id="ARBA00022737"/>
    </source>
</evidence>
<evidence type="ECO:0000259" key="5">
    <source>
        <dbReference type="PROSITE" id="PS50853"/>
    </source>
</evidence>
<keyword evidence="2" id="KW-0175">Coiled coil</keyword>
<evidence type="ECO:0000256" key="4">
    <source>
        <dbReference type="SAM" id="SignalP"/>
    </source>
</evidence>
<dbReference type="PROSITE" id="PS50853">
    <property type="entry name" value="FN3"/>
    <property type="match status" value="2"/>
</dbReference>
<name>A0A9D2EIR8_9FIRM</name>
<reference evidence="7" key="1">
    <citation type="journal article" date="2021" name="PeerJ">
        <title>Extensive microbial diversity within the chicken gut microbiome revealed by metagenomics and culture.</title>
        <authorList>
            <person name="Gilroy R."/>
            <person name="Ravi A."/>
            <person name="Getino M."/>
            <person name="Pursley I."/>
            <person name="Horton D.L."/>
            <person name="Alikhan N.F."/>
            <person name="Baker D."/>
            <person name="Gharbi K."/>
            <person name="Hall N."/>
            <person name="Watson M."/>
            <person name="Adriaenssens E.M."/>
            <person name="Foster-Nyarko E."/>
            <person name="Jarju S."/>
            <person name="Secka A."/>
            <person name="Antonio M."/>
            <person name="Oren A."/>
            <person name="Chaudhuri R.R."/>
            <person name="La Ragione R."/>
            <person name="Hildebrand F."/>
            <person name="Pallen M.J."/>
        </authorList>
    </citation>
    <scope>NUCLEOTIDE SEQUENCE</scope>
    <source>
        <strain evidence="7">CHK179-28034</strain>
    </source>
</reference>
<dbReference type="Gene3D" id="2.60.120.260">
    <property type="entry name" value="Galactose-binding domain-like"/>
    <property type="match status" value="1"/>
</dbReference>
<dbReference type="Pfam" id="PF00041">
    <property type="entry name" value="fn3"/>
    <property type="match status" value="2"/>
</dbReference>
<dbReference type="SUPFAM" id="SSF63446">
    <property type="entry name" value="Type I dockerin domain"/>
    <property type="match status" value="1"/>
</dbReference>
<dbReference type="PANTHER" id="PTHR13817:SF166">
    <property type="entry name" value="NEURONAL IGCAM-RELATED"/>
    <property type="match status" value="1"/>
</dbReference>
<dbReference type="InterPro" id="IPR031161">
    <property type="entry name" value="Peptidase_M60_dom"/>
</dbReference>
<dbReference type="PANTHER" id="PTHR13817">
    <property type="entry name" value="TITIN"/>
    <property type="match status" value="1"/>
</dbReference>
<accession>A0A9D2EIR8</accession>
<dbReference type="PROSITE" id="PS00018">
    <property type="entry name" value="EF_HAND_1"/>
    <property type="match status" value="1"/>
</dbReference>
<evidence type="ECO:0000259" key="6">
    <source>
        <dbReference type="PROSITE" id="PS51723"/>
    </source>
</evidence>
<dbReference type="Gene3D" id="2.60.40.10">
    <property type="entry name" value="Immunoglobulins"/>
    <property type="match status" value="2"/>
</dbReference>
<dbReference type="Gene3D" id="1.10.390.30">
    <property type="entry name" value="Peptidase M60, enhancin-like domain 3"/>
    <property type="match status" value="1"/>
</dbReference>
<feature type="domain" description="Peptidase M60" evidence="6">
    <location>
        <begin position="976"/>
        <end position="1318"/>
    </location>
</feature>
<feature type="domain" description="Fibronectin type-III" evidence="5">
    <location>
        <begin position="508"/>
        <end position="607"/>
    </location>
</feature>
<dbReference type="Pfam" id="PF13402">
    <property type="entry name" value="Peptidase_M60"/>
    <property type="match status" value="1"/>
</dbReference>
<dbReference type="SUPFAM" id="SSF49785">
    <property type="entry name" value="Galactose-binding domain-like"/>
    <property type="match status" value="1"/>
</dbReference>
<dbReference type="PROSITE" id="PS51723">
    <property type="entry name" value="PEPTIDASE_M60"/>
    <property type="match status" value="1"/>
</dbReference>
<feature type="compositionally biased region" description="Basic and acidic residues" evidence="3">
    <location>
        <begin position="55"/>
        <end position="67"/>
    </location>
</feature>
<dbReference type="SMART" id="SM01276">
    <property type="entry name" value="M60-like"/>
    <property type="match status" value="1"/>
</dbReference>
<evidence type="ECO:0000256" key="3">
    <source>
        <dbReference type="SAM" id="MobiDB-lite"/>
    </source>
</evidence>
<dbReference type="InterPro" id="IPR036439">
    <property type="entry name" value="Dockerin_dom_sf"/>
</dbReference>
<evidence type="ECO:0000313" key="8">
    <source>
        <dbReference type="Proteomes" id="UP000824049"/>
    </source>
</evidence>
<dbReference type="InterPro" id="IPR003961">
    <property type="entry name" value="FN3_dom"/>
</dbReference>
<proteinExistence type="predicted"/>
<feature type="coiled-coil region" evidence="2">
    <location>
        <begin position="1091"/>
        <end position="1118"/>
    </location>
</feature>
<dbReference type="GO" id="GO:0000272">
    <property type="term" value="P:polysaccharide catabolic process"/>
    <property type="evidence" value="ECO:0007669"/>
    <property type="project" value="InterPro"/>
</dbReference>
<sequence length="1879" mass="204908">MKKKLAWVLVLCLMLQMLPGTALPALAEETDMIIMDDWSGMEGNKDEPEGITGYDADKQEDDGKASGEENTGSAVKEDAGVPEENTGSVAKEDAGVPEENTGSVVKEDAGIREESIDGIIGQDAGTQEKTDGILEVRVVSALPIQALSNVKVSVSGENDYSRTESLSVGGEGISSETACFEQMPAGEYTVVVSAGKFADYTQKVEVQKDRIARIQVYSAQVHTGSDAHPGWIMLGDVNGDKTINDQDKQKVLDNLHAGGYEAAADLNSNQAVDLMDLQYLVQSLGEHQLSTVESLLNSVPAAAVGTHVEGDLDNLIKDGGTVTIRSAAGGEISEANPVGLEFTLAGEEEEAPVMEGITIQAPVEQENGDVVNNIAEGNITLTYVREDGSEGEYEIPIATENTGGEGMPKQSGAAAGSGAKASAKENIASVTARNSRAKAAVNVLRASDLGGAKVTVDENGSLNINFGTQIAVKRVSIRITGTTKKNSSLMEIAKVEFVNDMASRIPAPELDVPEIRSVDAANEALTVSWSRETNVTGYEVSISGPVKDQENVEEQIVRVADTTHRIASINGKKLKNYGEYTIKVRSVNGDWTSPWSDPVTGIPAPQSLPAPPDNVTAEGGHATITVKWKAMDDANGYMVYYRKKGEGQFQPAVDGFVENNDGADRIEKTSCTIVGLATNTEYEIYVKSWNELGWGQPSLTVTASTMESVPPVLPAYHLINNSNGPGKLTAHIKDATIGGVYGAKMVGSPLDEGKNKGGLGLVDDNYESYWILENWDDGAYNTGSLANGMTVTLDQEYEMSYFTFGAVDQKTGMNLVKVRYWNDTHGSEEQSVRAQLLEKRDANNNKYYIVRFSHPITANKIHMRLGRDWWDMSAMKVGEIHFHQYDDLERDINDIYADETHTTLKEAVKEETIADLEKRLEESDAATGEKHPLYSELKLDLQTARALLNNTLSPVYKVHPEITAKKDAHLGFTGLNAWQPLGKTAYAGESVQVIVGHPTKQNGERAELQLVVTQQHAESASVSKTVNLTVGKNEITIPQLTSNNFEKGGQLYIVYTGNNDADNYAVRVNGGSDIPVLDLYKKTGQERTDAIKKYVEDLEEYQSKISEKHNERHKAETSNSVAYTYDEQNCILNATDIMMDEMMYSLPATQVWNSIKGTTTDEKAKALDQALQAMEDTMTLFYQHKGLSNEAVKEKGNNALPSQHLNIRYMRMFAGAFMYAAGNHIGVEWGSATLTGAESWDDFGWGIAHEIGHNINQNSYAIAEITNNYFAQLLTKDEKGTRFNYEDVYKKVTSGTVGRASSEAVQLALYWQLHLAYDDNTNDRAIYDDYNDQWNNLFFARVDTYARNPGKAPEGTLTLGNDADQNLMRLACAAAEKNILPFFERWGMTPDETTKAYAALYGEAEEKALYYVNDDARDYRVNHQSEEDKLSLTGQEVADAKVNATDNRATVTINPKAGVNTDAILGYEIIRTMTSNGQKESRPVGFVEANDDGTASFVDTVSTINNRVMQYEVKAVDKFLNYAAVTSAGSVKIETDGLLAKDGWTVKTNMVSEADVEIEHSDDDPDSGYYSDPSKAEHEKVQSIVRIIDNNISGEDAVYTGKKNADTPQITIDMHKLEEVTAVKYMGSDIAKLTVEVSGDGQSWTTVKETEVAASNDSAAGGSVAESSTDAYTTIWFDAVEESERTSWIGTYDARYIRLTMPETENVTINEIGICGPSGDNLEFMTTGDGKPAVGVLAEDYTYGDGEKDVIPEGSLVFTGTYKGNPAYNVVMLYDEEGNIIGASDGDEEAGTEPSVEAEQVIFADVPEHGNLGEVSNGTWVYYVEPGKWKEEDVKGLTVRGELYRVDNALTLEGERVVSDTLPLTVPQDLPSITFTEER</sequence>
<feature type="region of interest" description="Disordered" evidence="3">
    <location>
        <begin position="1555"/>
        <end position="1577"/>
    </location>
</feature>
<feature type="chain" id="PRO_5038844080" evidence="4">
    <location>
        <begin position="28"/>
        <end position="1879"/>
    </location>
</feature>
<dbReference type="SUPFAM" id="SSF49265">
    <property type="entry name" value="Fibronectin type III"/>
    <property type="match status" value="1"/>
</dbReference>
<dbReference type="SMART" id="SM00060">
    <property type="entry name" value="FN3"/>
    <property type="match status" value="2"/>
</dbReference>
<reference evidence="7" key="2">
    <citation type="submission" date="2021-04" db="EMBL/GenBank/DDBJ databases">
        <authorList>
            <person name="Gilroy R."/>
        </authorList>
    </citation>
    <scope>NUCLEOTIDE SEQUENCE</scope>
    <source>
        <strain evidence="7">CHK179-28034</strain>
    </source>
</reference>
<evidence type="ECO:0000256" key="2">
    <source>
        <dbReference type="SAM" id="Coils"/>
    </source>
</evidence>
<feature type="signal peptide" evidence="4">
    <location>
        <begin position="1"/>
        <end position="27"/>
    </location>
</feature>
<feature type="region of interest" description="Disordered" evidence="3">
    <location>
        <begin position="38"/>
        <end position="110"/>
    </location>
</feature>
<dbReference type="InterPro" id="IPR018247">
    <property type="entry name" value="EF_Hand_1_Ca_BS"/>
</dbReference>
<keyword evidence="4" id="KW-0732">Signal</keyword>
<gene>
    <name evidence="7" type="ORF">H9968_00390</name>
</gene>
<dbReference type="EMBL" id="DXBR01000006">
    <property type="protein sequence ID" value="HIZ38374.1"/>
    <property type="molecule type" value="Genomic_DNA"/>
</dbReference>
<feature type="domain" description="Fibronectin type-III" evidence="5">
    <location>
        <begin position="608"/>
        <end position="708"/>
    </location>
</feature>
<feature type="compositionally biased region" description="Acidic residues" evidence="3">
    <location>
        <begin position="1555"/>
        <end position="1566"/>
    </location>
</feature>
<dbReference type="InterPro" id="IPR013783">
    <property type="entry name" value="Ig-like_fold"/>
</dbReference>
<organism evidence="7 8">
    <name type="scientific">Candidatus Anaerobutyricum stercoris</name>
    <dbReference type="NCBI Taxonomy" id="2838457"/>
    <lineage>
        <taxon>Bacteria</taxon>
        <taxon>Bacillati</taxon>
        <taxon>Bacillota</taxon>
        <taxon>Clostridia</taxon>
        <taxon>Lachnospirales</taxon>
        <taxon>Lachnospiraceae</taxon>
        <taxon>Anaerobutyricum</taxon>
    </lineage>
</organism>
<protein>
    <submittedName>
        <fullName evidence="7">Fibronectin type III domain-containing protein</fullName>
    </submittedName>
</protein>
<dbReference type="InterPro" id="IPR042279">
    <property type="entry name" value="Pep_M60_3"/>
</dbReference>
<keyword evidence="1" id="KW-0677">Repeat</keyword>
<dbReference type="Gene3D" id="2.60.120.1250">
    <property type="entry name" value="Peptidase M60, enhancin-like domain 1"/>
    <property type="match status" value="1"/>
</dbReference>
<evidence type="ECO:0000313" key="7">
    <source>
        <dbReference type="EMBL" id="HIZ38374.1"/>
    </source>
</evidence>
<dbReference type="Gene3D" id="3.40.390.80">
    <property type="entry name" value="Peptidase M60, enhancin-like domain 2"/>
    <property type="match status" value="1"/>
</dbReference>
<dbReference type="InterPro" id="IPR050964">
    <property type="entry name" value="Striated_Muscle_Regulatory"/>
</dbReference>
<dbReference type="Gene3D" id="2.60.40.4130">
    <property type="match status" value="1"/>
</dbReference>
<dbReference type="Proteomes" id="UP000824049">
    <property type="component" value="Unassembled WGS sequence"/>
</dbReference>